<dbReference type="InterPro" id="IPR051393">
    <property type="entry name" value="ABC_transporter_permease"/>
</dbReference>
<feature type="transmembrane region" description="Helical" evidence="7">
    <location>
        <begin position="233"/>
        <end position="252"/>
    </location>
</feature>
<dbReference type="PROSITE" id="PS50928">
    <property type="entry name" value="ABC_TM1"/>
    <property type="match status" value="1"/>
</dbReference>
<evidence type="ECO:0000256" key="7">
    <source>
        <dbReference type="RuleBase" id="RU363032"/>
    </source>
</evidence>
<evidence type="ECO:0000313" key="10">
    <source>
        <dbReference type="Proteomes" id="UP001056336"/>
    </source>
</evidence>
<evidence type="ECO:0000256" key="1">
    <source>
        <dbReference type="ARBA" id="ARBA00004651"/>
    </source>
</evidence>
<name>A0ABY4QZ88_9ACTN</name>
<keyword evidence="5 7" id="KW-1133">Transmembrane helix</keyword>
<comment type="similarity">
    <text evidence="7">Belongs to the binding-protein-dependent transport system permease family.</text>
</comment>
<evidence type="ECO:0000256" key="6">
    <source>
        <dbReference type="ARBA" id="ARBA00023136"/>
    </source>
</evidence>
<accession>A0ABY4QZ88</accession>
<feature type="transmembrane region" description="Helical" evidence="7">
    <location>
        <begin position="100"/>
        <end position="121"/>
    </location>
</feature>
<feature type="transmembrane region" description="Helical" evidence="7">
    <location>
        <begin position="42"/>
        <end position="63"/>
    </location>
</feature>
<feature type="transmembrane region" description="Helical" evidence="7">
    <location>
        <begin position="181"/>
        <end position="204"/>
    </location>
</feature>
<evidence type="ECO:0000259" key="8">
    <source>
        <dbReference type="PROSITE" id="PS50928"/>
    </source>
</evidence>
<dbReference type="Pfam" id="PF00528">
    <property type="entry name" value="BPD_transp_1"/>
    <property type="match status" value="1"/>
</dbReference>
<keyword evidence="3" id="KW-1003">Cell membrane</keyword>
<dbReference type="PANTHER" id="PTHR30193">
    <property type="entry name" value="ABC TRANSPORTER PERMEASE PROTEIN"/>
    <property type="match status" value="1"/>
</dbReference>
<gene>
    <name evidence="9" type="ORF">M6D93_18370</name>
</gene>
<keyword evidence="6 7" id="KW-0472">Membrane</keyword>
<dbReference type="InterPro" id="IPR035906">
    <property type="entry name" value="MetI-like_sf"/>
</dbReference>
<keyword evidence="10" id="KW-1185">Reference proteome</keyword>
<evidence type="ECO:0000256" key="2">
    <source>
        <dbReference type="ARBA" id="ARBA00022448"/>
    </source>
</evidence>
<comment type="subcellular location">
    <subcellularLocation>
        <location evidence="1 7">Cell membrane</location>
        <topology evidence="1 7">Multi-pass membrane protein</topology>
    </subcellularLocation>
</comment>
<reference evidence="9" key="2">
    <citation type="submission" date="2022-05" db="EMBL/GenBank/DDBJ databases">
        <authorList>
            <person name="Kim J.-S."/>
            <person name="Lee K."/>
            <person name="Suh M."/>
            <person name="Eom M."/>
            <person name="Kim J.-S."/>
            <person name="Kim D.-S."/>
            <person name="Ko S.-H."/>
            <person name="Shin Y."/>
            <person name="Lee J.-S."/>
        </authorList>
    </citation>
    <scope>NUCLEOTIDE SEQUENCE</scope>
    <source>
        <strain evidence="9">N237</strain>
    </source>
</reference>
<reference evidence="9" key="1">
    <citation type="journal article" date="2018" name="Int. J. Syst. Evol. Microbiol.">
        <title>Jatrophihabitans telluris sp. nov., isolated from sediment soil of lava forest wetlands and the emended description of the genus Jatrophihabitans.</title>
        <authorList>
            <person name="Lee K.C."/>
            <person name="Suh M.K."/>
            <person name="Eom M.K."/>
            <person name="Kim K.K."/>
            <person name="Kim J.S."/>
            <person name="Kim D.S."/>
            <person name="Ko S.H."/>
            <person name="Shin Y.K."/>
            <person name="Lee J.S."/>
        </authorList>
    </citation>
    <scope>NUCLEOTIDE SEQUENCE</scope>
    <source>
        <strain evidence="9">N237</strain>
    </source>
</reference>
<dbReference type="Gene3D" id="1.10.3720.10">
    <property type="entry name" value="MetI-like"/>
    <property type="match status" value="1"/>
</dbReference>
<sequence>MSSSPSLVTELPAEALQGSAGLRPRRRRAVTSRGHGPTAGAFLLPNLVLVAVFLLLPLVWAFWLSMQKIGSLGPSQFLGINNYVDIIRDSVFWEALWNTALFTLLTVPVGMAVGLGMAILLNGVLPGRKLIRSIIFLPLVISGVSSGLIGAWMFDQYSGFVNNFLHALGINGPDWQSNGKWAMVSLVLVTLWIRVGFDMIIYLAGLQGVDPEYHDAAMVDGASAWQRFRAITLPLLGPSTFFLLIMNLIYSFQVFDTVYAMTNGGPNYSTTTLVTYAYKVGFDEHGSGELGYAAAIGVVIYLITLVITALNWRLSRNRDLAS</sequence>
<dbReference type="Proteomes" id="UP001056336">
    <property type="component" value="Chromosome"/>
</dbReference>
<evidence type="ECO:0000256" key="4">
    <source>
        <dbReference type="ARBA" id="ARBA00022692"/>
    </source>
</evidence>
<dbReference type="CDD" id="cd06261">
    <property type="entry name" value="TM_PBP2"/>
    <property type="match status" value="1"/>
</dbReference>
<feature type="domain" description="ABC transmembrane type-1" evidence="8">
    <location>
        <begin position="96"/>
        <end position="311"/>
    </location>
</feature>
<evidence type="ECO:0000256" key="5">
    <source>
        <dbReference type="ARBA" id="ARBA00022989"/>
    </source>
</evidence>
<protein>
    <submittedName>
        <fullName evidence="9">Sugar ABC transporter permease</fullName>
    </submittedName>
</protein>
<dbReference type="PANTHER" id="PTHR30193:SF41">
    <property type="entry name" value="DIACETYLCHITOBIOSE UPTAKE SYSTEM PERMEASE PROTEIN NGCF"/>
    <property type="match status" value="1"/>
</dbReference>
<proteinExistence type="inferred from homology"/>
<dbReference type="InterPro" id="IPR000515">
    <property type="entry name" value="MetI-like"/>
</dbReference>
<feature type="transmembrane region" description="Helical" evidence="7">
    <location>
        <begin position="133"/>
        <end position="154"/>
    </location>
</feature>
<evidence type="ECO:0000313" key="9">
    <source>
        <dbReference type="EMBL" id="UQX88230.1"/>
    </source>
</evidence>
<feature type="transmembrane region" description="Helical" evidence="7">
    <location>
        <begin position="290"/>
        <end position="312"/>
    </location>
</feature>
<dbReference type="RefSeq" id="WP_249771529.1">
    <property type="nucleotide sequence ID" value="NZ_CP097332.1"/>
</dbReference>
<organism evidence="9 10">
    <name type="scientific">Jatrophihabitans telluris</name>
    <dbReference type="NCBI Taxonomy" id="2038343"/>
    <lineage>
        <taxon>Bacteria</taxon>
        <taxon>Bacillati</taxon>
        <taxon>Actinomycetota</taxon>
        <taxon>Actinomycetes</taxon>
        <taxon>Jatrophihabitantales</taxon>
        <taxon>Jatrophihabitantaceae</taxon>
        <taxon>Jatrophihabitans</taxon>
    </lineage>
</organism>
<keyword evidence="4 7" id="KW-0812">Transmembrane</keyword>
<evidence type="ECO:0000256" key="3">
    <source>
        <dbReference type="ARBA" id="ARBA00022475"/>
    </source>
</evidence>
<dbReference type="EMBL" id="CP097332">
    <property type="protein sequence ID" value="UQX88230.1"/>
    <property type="molecule type" value="Genomic_DNA"/>
</dbReference>
<dbReference type="SUPFAM" id="SSF161098">
    <property type="entry name" value="MetI-like"/>
    <property type="match status" value="1"/>
</dbReference>
<keyword evidence="2 7" id="KW-0813">Transport</keyword>